<dbReference type="InterPro" id="IPR016181">
    <property type="entry name" value="Acyl_CoA_acyltransferase"/>
</dbReference>
<evidence type="ECO:0000313" key="2">
    <source>
        <dbReference type="EMBL" id="QGA27386.1"/>
    </source>
</evidence>
<dbReference type="InterPro" id="IPR045057">
    <property type="entry name" value="Gcn5-rel_NAT"/>
</dbReference>
<accession>A0A5Q0QD13</accession>
<evidence type="ECO:0000259" key="1">
    <source>
        <dbReference type="PROSITE" id="PS51729"/>
    </source>
</evidence>
<organism evidence="2 3">
    <name type="scientific">Sphingobacterium zhuxiongii</name>
    <dbReference type="NCBI Taxonomy" id="2662364"/>
    <lineage>
        <taxon>Bacteria</taxon>
        <taxon>Pseudomonadati</taxon>
        <taxon>Bacteroidota</taxon>
        <taxon>Sphingobacteriia</taxon>
        <taxon>Sphingobacteriales</taxon>
        <taxon>Sphingobacteriaceae</taxon>
        <taxon>Sphingobacterium</taxon>
    </lineage>
</organism>
<dbReference type="Proteomes" id="UP000326921">
    <property type="component" value="Chromosome"/>
</dbReference>
<dbReference type="AlphaFoldDB" id="A0A5Q0QD13"/>
<dbReference type="RefSeq" id="WP_153512223.1">
    <property type="nucleotide sequence ID" value="NZ_CP045652.1"/>
</dbReference>
<dbReference type="Gene3D" id="3.40.630.30">
    <property type="match status" value="1"/>
</dbReference>
<feature type="domain" description="N-acetyltransferase" evidence="1">
    <location>
        <begin position="4"/>
        <end position="89"/>
    </location>
</feature>
<evidence type="ECO:0000313" key="3">
    <source>
        <dbReference type="Proteomes" id="UP000326921"/>
    </source>
</evidence>
<gene>
    <name evidence="2" type="ORF">GFH32_14150</name>
</gene>
<dbReference type="PANTHER" id="PTHR31435">
    <property type="entry name" value="PROTEIN NATD1"/>
    <property type="match status" value="1"/>
</dbReference>
<keyword evidence="3" id="KW-1185">Reference proteome</keyword>
<dbReference type="InterPro" id="IPR031165">
    <property type="entry name" value="GNAT_YJDJ"/>
</dbReference>
<proteinExistence type="predicted"/>
<dbReference type="PANTHER" id="PTHR31435:SF10">
    <property type="entry name" value="BSR4717 PROTEIN"/>
    <property type="match status" value="1"/>
</dbReference>
<protein>
    <submittedName>
        <fullName evidence="2">N-acetyltransferase</fullName>
    </submittedName>
</protein>
<name>A0A5Q0QD13_9SPHI</name>
<dbReference type="KEGG" id="sphe:GFH32_14150"/>
<dbReference type="PROSITE" id="PS51729">
    <property type="entry name" value="GNAT_YJDJ"/>
    <property type="match status" value="1"/>
</dbReference>
<dbReference type="GO" id="GO:0016740">
    <property type="term" value="F:transferase activity"/>
    <property type="evidence" value="ECO:0007669"/>
    <property type="project" value="UniProtKB-KW"/>
</dbReference>
<dbReference type="Pfam" id="PF14542">
    <property type="entry name" value="Acetyltransf_CG"/>
    <property type="match status" value="1"/>
</dbReference>
<dbReference type="SUPFAM" id="SSF55729">
    <property type="entry name" value="Acyl-CoA N-acyltransferases (Nat)"/>
    <property type="match status" value="1"/>
</dbReference>
<dbReference type="EMBL" id="CP045652">
    <property type="protein sequence ID" value="QGA27386.1"/>
    <property type="molecule type" value="Genomic_DNA"/>
</dbReference>
<sequence length="96" mass="11317">MEIINNEKNLQFEYHLNGEVARLEYRFYKRDIAMMHTVVPESMKGQGVASALAAHAFEFAKSKNKKVMVYCPFVAKYVKKHPELREQIDREYHPNL</sequence>
<reference evidence="2 3" key="1">
    <citation type="submission" date="2019-10" db="EMBL/GenBank/DDBJ databases">
        <authorList>
            <person name="Dong K."/>
        </authorList>
    </citation>
    <scope>NUCLEOTIDE SEQUENCE [LARGE SCALE GENOMIC DNA]</scope>
    <source>
        <strain evidence="3">dk4302</strain>
    </source>
</reference>
<keyword evidence="2" id="KW-0808">Transferase</keyword>